<name>A0ABP9F807_9GAMM</name>
<feature type="transmembrane region" description="Helical" evidence="12">
    <location>
        <begin position="270"/>
        <end position="291"/>
    </location>
</feature>
<feature type="transmembrane region" description="Helical" evidence="12">
    <location>
        <begin position="126"/>
        <end position="147"/>
    </location>
</feature>
<dbReference type="PANTHER" id="PTHR35457:SF1">
    <property type="entry name" value="HEME A SYNTHASE"/>
    <property type="match status" value="1"/>
</dbReference>
<sequence length="326" mass="35381">MRQLTLLTLILALVVILLGAFTRLTDAGLGCPDWPGCYGFLTVPDGEQIAHAEARFPQRPVEAAKAWAEMIHRYVAGTLGLFILALALLSRRQRSGPKRLPWVLVGLVIFQAALGMWTVTLNLLPVVVMGHLLGGFAILSLLFLLWLRLPSGAEEGEAITSGRSGRVFALVALLVLITQIALGGWTSANYASLACTQLPICEGQWWQGLTPQQAFSPLPPPAQSYEFGVLDYPARMTIHVSHRLWAGVTALILLLLWWRLRAGGYRRESYALAGLLVLQLLLGIINVAATLPLPVAVAHNGVAALLLLSVVAANYRLWRTKGVVHG</sequence>
<keyword evidence="9 12" id="KW-0472">Membrane</keyword>
<feature type="transmembrane region" description="Helical" evidence="12">
    <location>
        <begin position="297"/>
        <end position="318"/>
    </location>
</feature>
<reference evidence="14" key="1">
    <citation type="journal article" date="2019" name="Int. J. Syst. Evol. Microbiol.">
        <title>The Global Catalogue of Microorganisms (GCM) 10K type strain sequencing project: providing services to taxonomists for standard genome sequencing and annotation.</title>
        <authorList>
            <consortium name="The Broad Institute Genomics Platform"/>
            <consortium name="The Broad Institute Genome Sequencing Center for Infectious Disease"/>
            <person name="Wu L."/>
            <person name="Ma J."/>
        </authorList>
    </citation>
    <scope>NUCLEOTIDE SEQUENCE [LARGE SCALE GENOMIC DNA]</scope>
    <source>
        <strain evidence="14">JCM 18401</strain>
    </source>
</reference>
<evidence type="ECO:0000256" key="2">
    <source>
        <dbReference type="ARBA" id="ARBA00022475"/>
    </source>
</evidence>
<dbReference type="InterPro" id="IPR003780">
    <property type="entry name" value="COX15/CtaA_fam"/>
</dbReference>
<keyword evidence="7" id="KW-0408">Iron</keyword>
<accession>A0ABP9F807</accession>
<keyword evidence="10" id="KW-1015">Disulfide bond</keyword>
<evidence type="ECO:0000256" key="11">
    <source>
        <dbReference type="ARBA" id="ARBA00023444"/>
    </source>
</evidence>
<comment type="pathway">
    <text evidence="11">Porphyrin-containing compound metabolism.</text>
</comment>
<dbReference type="Pfam" id="PF02628">
    <property type="entry name" value="COX15-CtaA"/>
    <property type="match status" value="1"/>
</dbReference>
<keyword evidence="2" id="KW-1003">Cell membrane</keyword>
<evidence type="ECO:0000256" key="6">
    <source>
        <dbReference type="ARBA" id="ARBA00023002"/>
    </source>
</evidence>
<dbReference type="Proteomes" id="UP001499988">
    <property type="component" value="Unassembled WGS sequence"/>
</dbReference>
<dbReference type="RefSeq" id="WP_345336252.1">
    <property type="nucleotide sequence ID" value="NZ_BAABJZ010000093.1"/>
</dbReference>
<feature type="transmembrane region" description="Helical" evidence="12">
    <location>
        <begin position="71"/>
        <end position="89"/>
    </location>
</feature>
<keyword evidence="8" id="KW-0350">Heme biosynthesis</keyword>
<evidence type="ECO:0000256" key="7">
    <source>
        <dbReference type="ARBA" id="ARBA00023004"/>
    </source>
</evidence>
<keyword evidence="3 12" id="KW-0812">Transmembrane</keyword>
<evidence type="ECO:0000313" key="14">
    <source>
        <dbReference type="Proteomes" id="UP001499988"/>
    </source>
</evidence>
<keyword evidence="6" id="KW-0560">Oxidoreductase</keyword>
<gene>
    <name evidence="13" type="ORF">GCM10023333_30000</name>
</gene>
<evidence type="ECO:0000256" key="1">
    <source>
        <dbReference type="ARBA" id="ARBA00004141"/>
    </source>
</evidence>
<evidence type="ECO:0000256" key="8">
    <source>
        <dbReference type="ARBA" id="ARBA00023133"/>
    </source>
</evidence>
<keyword evidence="5 12" id="KW-1133">Transmembrane helix</keyword>
<proteinExistence type="predicted"/>
<evidence type="ECO:0000256" key="3">
    <source>
        <dbReference type="ARBA" id="ARBA00022692"/>
    </source>
</evidence>
<dbReference type="InterPro" id="IPR050450">
    <property type="entry name" value="COX15/CtaA_HemeA_synthase"/>
</dbReference>
<comment type="caution">
    <text evidence="13">The sequence shown here is derived from an EMBL/GenBank/DDBJ whole genome shotgun (WGS) entry which is preliminary data.</text>
</comment>
<organism evidence="13 14">
    <name type="scientific">Ferrimonas pelagia</name>
    <dbReference type="NCBI Taxonomy" id="1177826"/>
    <lineage>
        <taxon>Bacteria</taxon>
        <taxon>Pseudomonadati</taxon>
        <taxon>Pseudomonadota</taxon>
        <taxon>Gammaproteobacteria</taxon>
        <taxon>Alteromonadales</taxon>
        <taxon>Ferrimonadaceae</taxon>
        <taxon>Ferrimonas</taxon>
    </lineage>
</organism>
<evidence type="ECO:0000256" key="9">
    <source>
        <dbReference type="ARBA" id="ARBA00023136"/>
    </source>
</evidence>
<feature type="transmembrane region" description="Helical" evidence="12">
    <location>
        <begin position="167"/>
        <end position="188"/>
    </location>
</feature>
<dbReference type="EMBL" id="BAABJZ010000093">
    <property type="protein sequence ID" value="GAA4894782.1"/>
    <property type="molecule type" value="Genomic_DNA"/>
</dbReference>
<evidence type="ECO:0000313" key="13">
    <source>
        <dbReference type="EMBL" id="GAA4894782.1"/>
    </source>
</evidence>
<evidence type="ECO:0000256" key="5">
    <source>
        <dbReference type="ARBA" id="ARBA00022989"/>
    </source>
</evidence>
<evidence type="ECO:0000256" key="10">
    <source>
        <dbReference type="ARBA" id="ARBA00023157"/>
    </source>
</evidence>
<keyword evidence="14" id="KW-1185">Reference proteome</keyword>
<evidence type="ECO:0000256" key="12">
    <source>
        <dbReference type="SAM" id="Phobius"/>
    </source>
</evidence>
<comment type="subcellular location">
    <subcellularLocation>
        <location evidence="1">Membrane</location>
        <topology evidence="1">Multi-pass membrane protein</topology>
    </subcellularLocation>
</comment>
<feature type="transmembrane region" description="Helical" evidence="12">
    <location>
        <begin position="101"/>
        <end position="120"/>
    </location>
</feature>
<dbReference type="PANTHER" id="PTHR35457">
    <property type="entry name" value="HEME A SYNTHASE"/>
    <property type="match status" value="1"/>
</dbReference>
<evidence type="ECO:0000256" key="4">
    <source>
        <dbReference type="ARBA" id="ARBA00022723"/>
    </source>
</evidence>
<protein>
    <submittedName>
        <fullName evidence="13">COX15/CtaA family protein</fullName>
    </submittedName>
</protein>
<keyword evidence="4" id="KW-0479">Metal-binding</keyword>
<feature type="transmembrane region" description="Helical" evidence="12">
    <location>
        <begin position="240"/>
        <end position="258"/>
    </location>
</feature>